<protein>
    <recommendedName>
        <fullName evidence="4">ER membrane protein complex subunit 1</fullName>
    </recommendedName>
</protein>
<feature type="signal peptide" evidence="12">
    <location>
        <begin position="1"/>
        <end position="21"/>
    </location>
</feature>
<keyword evidence="15" id="KW-1185">Reference proteome</keyword>
<dbReference type="PANTHER" id="PTHR21573">
    <property type="entry name" value="ER MEMBRANE PROTEIN COMPLEX SUBUNIT 1"/>
    <property type="match status" value="1"/>
</dbReference>
<keyword evidence="7" id="KW-0256">Endoplasmic reticulum</keyword>
<reference evidence="14 15" key="1">
    <citation type="journal article" date="2021" name="Sci. Rep.">
        <title>The genome of the diatom Chaetoceros tenuissimus carries an ancient integrated fragment of an extant virus.</title>
        <authorList>
            <person name="Hongo Y."/>
            <person name="Kimura K."/>
            <person name="Takaki Y."/>
            <person name="Yoshida Y."/>
            <person name="Baba S."/>
            <person name="Kobayashi G."/>
            <person name="Nagasaki K."/>
            <person name="Hano T."/>
            <person name="Tomaru Y."/>
        </authorList>
    </citation>
    <scope>NUCLEOTIDE SEQUENCE [LARGE SCALE GENOMIC DNA]</scope>
    <source>
        <strain evidence="14 15">NIES-3715</strain>
    </source>
</reference>
<evidence type="ECO:0000256" key="6">
    <source>
        <dbReference type="ARBA" id="ARBA00022729"/>
    </source>
</evidence>
<proteinExistence type="inferred from homology"/>
<comment type="subcellular location">
    <subcellularLocation>
        <location evidence="1">Endoplasmic reticulum membrane</location>
        <topology evidence="1">Single-pass type I membrane protein</topology>
    </subcellularLocation>
</comment>
<comment type="similarity">
    <text evidence="2">Belongs to the EMC1 family.</text>
</comment>
<evidence type="ECO:0000256" key="1">
    <source>
        <dbReference type="ARBA" id="ARBA00004115"/>
    </source>
</evidence>
<evidence type="ECO:0000256" key="7">
    <source>
        <dbReference type="ARBA" id="ARBA00022824"/>
    </source>
</evidence>
<dbReference type="PANTHER" id="PTHR21573:SF0">
    <property type="entry name" value="ER MEMBRANE PROTEIN COMPLEX SUBUNIT 1"/>
    <property type="match status" value="1"/>
</dbReference>
<accession>A0AAD3CG15</accession>
<dbReference type="AlphaFoldDB" id="A0AAD3CG15"/>
<evidence type="ECO:0000256" key="8">
    <source>
        <dbReference type="ARBA" id="ARBA00022989"/>
    </source>
</evidence>
<feature type="domain" description="ER membrane protein complex subunit 1 C-terminal" evidence="13">
    <location>
        <begin position="771"/>
        <end position="988"/>
    </location>
</feature>
<keyword evidence="6 12" id="KW-0732">Signal</keyword>
<keyword evidence="5" id="KW-0812">Transmembrane</keyword>
<evidence type="ECO:0000256" key="12">
    <source>
        <dbReference type="SAM" id="SignalP"/>
    </source>
</evidence>
<dbReference type="Pfam" id="PF07774">
    <property type="entry name" value="EMC1_C"/>
    <property type="match status" value="1"/>
</dbReference>
<evidence type="ECO:0000256" key="9">
    <source>
        <dbReference type="ARBA" id="ARBA00023136"/>
    </source>
</evidence>
<keyword evidence="10" id="KW-0325">Glycoprotein</keyword>
<keyword evidence="9" id="KW-0472">Membrane</keyword>
<evidence type="ECO:0000256" key="2">
    <source>
        <dbReference type="ARBA" id="ARBA00007904"/>
    </source>
</evidence>
<dbReference type="GO" id="GO:0072546">
    <property type="term" value="C:EMC complex"/>
    <property type="evidence" value="ECO:0007669"/>
    <property type="project" value="InterPro"/>
</dbReference>
<evidence type="ECO:0000313" key="14">
    <source>
        <dbReference type="EMBL" id="GFH45432.1"/>
    </source>
</evidence>
<dbReference type="EMBL" id="BLLK01000020">
    <property type="protein sequence ID" value="GFH45432.1"/>
    <property type="molecule type" value="Genomic_DNA"/>
</dbReference>
<evidence type="ECO:0000256" key="11">
    <source>
        <dbReference type="SAM" id="MobiDB-lite"/>
    </source>
</evidence>
<sequence length="989" mass="107696">MKISLSLPIWLLFAFPDSARALFQDEAGQNDFIIHTSGHGVFGATYAAISSDHQSVITSSSSLYAAPFAESKAVDSSTTGCYVTSRKLDSGEFNWRRNACSSATMKDTFLSPSVHHAVYSPENKGILITLDRFGMVRFWDDINGNMIKEFHLSAELLDELNVGQGTPRIIHMDGGNFYGAILMAEKDDVKTEVVVIFDENGYKSYVDARDLLKAAKLKLSKTSTATIFGASHSSEGTFSLLVGVDTEGISTKADMALVDFSISEEGVVEIGKNSKIIDSSSRETIYSSSVHLDASGAVRAKTVEEGASEESFKCNSITYSPSTLGIQTNHVSILSVKQLQCTDFFTTVLVSTSDGLTRVYNVKKGKESKVELKWEQEEGLSHATSAFFLDKGVSLSAYDSDEENLFHNLSFTSRVSAQVEGIRSFVMGGFLQRLQALVHRTNTGDLDENISKDAAFGLNKVAVILSSNFNKVLGMEIAKKGAVIWTVNLNEAASWHKIIHGASTSRSSALGQGKHHPHSPETLVLSNLQEDMKWMCVDGLSGEIISEGSVPLSSSVVQVVPLHGNSHANGGCKQNAVLILEDGTFVNVPKKSSGILNDNVYSHFVDVDNGIFKSIKVHASEENVEVVGETLFNPTMEKVVSVTYPQRNEVVQSPVTILGDDSLLLKYLNPHVCVVVTEATEEYINQMENESDDLVNSLESSQNQNGATKKKPTGVTKAGDDTSTTKKVATIPTLFVNVIDTVSGQILHRASHSHASLGAMSTVTNVPVVISENWIIYAFTNVKSRRSEIGVLTLHEGMIDKNGISAFSTPEQQLYFSSFTSQKPIVLSKTFAVNYPIQAMGVTNTKSGISTKFIIASTGVDGKVVKIDRRLLDPRRPFSEPNKSEKMEGLLQYSPLLPLSPMFVESYSENVESPSIITSTSANLESQTLILALGGPDIFFTRFAPSKGFDSLPESFNKLAIVIVLIALYMVIQTLKAMSEKKFVKQFWS</sequence>
<feature type="region of interest" description="Disordered" evidence="11">
    <location>
        <begin position="698"/>
        <end position="723"/>
    </location>
</feature>
<evidence type="ECO:0000256" key="10">
    <source>
        <dbReference type="ARBA" id="ARBA00023180"/>
    </source>
</evidence>
<comment type="subunit">
    <text evidence="3">Component of the ER membrane protein complex (EMC).</text>
</comment>
<keyword evidence="8" id="KW-1133">Transmembrane helix</keyword>
<gene>
    <name evidence="14" type="ORF">CTEN210_01906</name>
</gene>
<evidence type="ECO:0000313" key="15">
    <source>
        <dbReference type="Proteomes" id="UP001054902"/>
    </source>
</evidence>
<feature type="chain" id="PRO_5042112210" description="ER membrane protein complex subunit 1" evidence="12">
    <location>
        <begin position="22"/>
        <end position="989"/>
    </location>
</feature>
<evidence type="ECO:0000259" key="13">
    <source>
        <dbReference type="Pfam" id="PF07774"/>
    </source>
</evidence>
<dbReference type="SUPFAM" id="SSF50998">
    <property type="entry name" value="Quinoprotein alcohol dehydrogenase-like"/>
    <property type="match status" value="1"/>
</dbReference>
<dbReference type="InterPro" id="IPR011678">
    <property type="entry name" value="EMC1_C"/>
</dbReference>
<dbReference type="Proteomes" id="UP001054902">
    <property type="component" value="Unassembled WGS sequence"/>
</dbReference>
<evidence type="ECO:0000256" key="5">
    <source>
        <dbReference type="ARBA" id="ARBA00022692"/>
    </source>
</evidence>
<name>A0AAD3CG15_9STRA</name>
<dbReference type="InterPro" id="IPR026895">
    <property type="entry name" value="EMC1"/>
</dbReference>
<feature type="compositionally biased region" description="Polar residues" evidence="11">
    <location>
        <begin position="698"/>
        <end position="707"/>
    </location>
</feature>
<dbReference type="InterPro" id="IPR011047">
    <property type="entry name" value="Quinoprotein_ADH-like_sf"/>
</dbReference>
<dbReference type="GO" id="GO:0034975">
    <property type="term" value="P:protein folding in endoplasmic reticulum"/>
    <property type="evidence" value="ECO:0007669"/>
    <property type="project" value="TreeGrafter"/>
</dbReference>
<organism evidence="14 15">
    <name type="scientific">Chaetoceros tenuissimus</name>
    <dbReference type="NCBI Taxonomy" id="426638"/>
    <lineage>
        <taxon>Eukaryota</taxon>
        <taxon>Sar</taxon>
        <taxon>Stramenopiles</taxon>
        <taxon>Ochrophyta</taxon>
        <taxon>Bacillariophyta</taxon>
        <taxon>Coscinodiscophyceae</taxon>
        <taxon>Chaetocerotophycidae</taxon>
        <taxon>Chaetocerotales</taxon>
        <taxon>Chaetocerotaceae</taxon>
        <taxon>Chaetoceros</taxon>
    </lineage>
</organism>
<comment type="caution">
    <text evidence="14">The sequence shown here is derived from an EMBL/GenBank/DDBJ whole genome shotgun (WGS) entry which is preliminary data.</text>
</comment>
<evidence type="ECO:0000256" key="3">
    <source>
        <dbReference type="ARBA" id="ARBA00011276"/>
    </source>
</evidence>
<evidence type="ECO:0000256" key="4">
    <source>
        <dbReference type="ARBA" id="ARBA00020824"/>
    </source>
</evidence>